<protein>
    <submittedName>
        <fullName evidence="1">Uncharacterized protein</fullName>
    </submittedName>
</protein>
<dbReference type="EMBL" id="JACBAD010002067">
    <property type="protein sequence ID" value="KAF7118502.1"/>
    <property type="molecule type" value="Genomic_DNA"/>
</dbReference>
<evidence type="ECO:0000313" key="1">
    <source>
        <dbReference type="EMBL" id="KAF7118502.1"/>
    </source>
</evidence>
<organism evidence="1 2">
    <name type="scientific">Aspergillus hiratsukae</name>
    <dbReference type="NCBI Taxonomy" id="1194566"/>
    <lineage>
        <taxon>Eukaryota</taxon>
        <taxon>Fungi</taxon>
        <taxon>Dikarya</taxon>
        <taxon>Ascomycota</taxon>
        <taxon>Pezizomycotina</taxon>
        <taxon>Eurotiomycetes</taxon>
        <taxon>Eurotiomycetidae</taxon>
        <taxon>Eurotiales</taxon>
        <taxon>Aspergillaceae</taxon>
        <taxon>Aspergillus</taxon>
        <taxon>Aspergillus subgen. Fumigati</taxon>
    </lineage>
</organism>
<evidence type="ECO:0000313" key="2">
    <source>
        <dbReference type="Proteomes" id="UP000630445"/>
    </source>
</evidence>
<comment type="caution">
    <text evidence="1">The sequence shown here is derived from an EMBL/GenBank/DDBJ whole genome shotgun (WGS) entry which is preliminary data.</text>
</comment>
<proteinExistence type="predicted"/>
<dbReference type="AlphaFoldDB" id="A0A8H6P6I2"/>
<dbReference type="OrthoDB" id="2156052at2759"/>
<sequence>MTEPDYQVLYLEERERRLQAENRSQPTTFKEFIHECHSLLSRPLEVRDASESTQGTITPPAGKCCPTRLSLWEDCPGLLQDIYDTVCKYLEPSEQEPRRLFPSIAALEELGRRFARRKLSSEQDLESYERFAVEDHVHDVIAELCKIPETRKRFQLGDGVIFDNHSNALHEANIDSSTDQPPNPRRCRPDPFCIRRIDGTTSSIVTTVEYKPPHKLSVQTLRDGLLQEGLQTMDFYESVANQDRIPIEEAAKMRYNAQQLVGAALVQEYHVMIQEGLAFSYLTNGLALVLLYVPEYNPGTLFYYLCEPNSDVHGEDNFQQPNTALARVLCLCLLSFTVPLRDQLWRNTARERLHTWTTTFDPMHAQIIEQTPGYTSSQAARSSISYQPSESCLPFRSFTLGYSEANPNRELP</sequence>
<dbReference type="Proteomes" id="UP000630445">
    <property type="component" value="Unassembled WGS sequence"/>
</dbReference>
<name>A0A8H6P6I2_9EURO</name>
<keyword evidence="2" id="KW-1185">Reference proteome</keyword>
<reference evidence="1" key="1">
    <citation type="submission" date="2020-06" db="EMBL/GenBank/DDBJ databases">
        <title>Draft genome sequences of strains closely related to Aspergillus parafelis and Aspergillus hiratsukae.</title>
        <authorList>
            <person name="Dos Santos R.A.C."/>
            <person name="Rivero-Menendez O."/>
            <person name="Steenwyk J.L."/>
            <person name="Mead M.E."/>
            <person name="Goldman G.H."/>
            <person name="Alastruey-Izquierdo A."/>
            <person name="Rokas A."/>
        </authorList>
    </citation>
    <scope>NUCLEOTIDE SEQUENCE</scope>
    <source>
        <strain evidence="1">CNM-CM5793</strain>
    </source>
</reference>
<accession>A0A8H6P6I2</accession>
<gene>
    <name evidence="1" type="ORF">CNMCM5793_008028</name>
</gene>